<dbReference type="EMBL" id="JACRTE010000017">
    <property type="protein sequence ID" value="MBC8597212.1"/>
    <property type="molecule type" value="Genomic_DNA"/>
</dbReference>
<sequence length="708" mass="78013">MKKFIAVFTALTLVLSSVCAFAIGEKAGDIYATDIVTYVKGAPITSYNIGGKTVIDAEILNWHYAFDVYWYENERLLDITDKGFDFVSLQAAAGDVVEKIDGKPGDAVGSYYTTDIVTKLNGNVIESYNIGGRTVIVAEEMAKCGYDVAWDENARTLKISFTSDTFAEDTDIGKVSSTKGGTLEKEKTDFYSMGTVRNGSVIFDGGELDVDGKIYRSGWQNTAYIPLVKTLNAINAKYEWNNEDKILTVTYDENAKFPLKDAKNEEWASLARAGFYTSSFPITLLVNGKEYQNRTGLHQYRFNASRSTVNAEIIDGEVYITSNTFADFTGYSTDDGINLYKKVQSSFADELNAKMPADKNYMFSPVSIKLALGLLLNGADGETKDEIVNALGISGVDSFNEYNKKLADTLTTDQNFTLDIANSIFLNTDRAEGEFKEDYTNTLKNYYGAEPMKVTDKNAVSAVNDWVNEKTKGKIPTLAKSNEYSAFLANAIYFKAGWQNEFPASRTAKDTFTDLNGKKTEIDFMNNTEKFRYYTENGVEAAVLPYKMYSYNAESGVGTQSASNLCMVVVKGDGHGKNLSEIAKNASDGTTPVQKLNLKMPKFELKFETPLNKMLMDLGIKTAFTNGADLSKMIDGNICVTDTIHKTYIKVDEKGTEAAAATGIAVGVTSLAPVEEPIDFFLDTPFSYVILDTNSGEILFIGQYSFAE</sequence>
<evidence type="ECO:0000313" key="5">
    <source>
        <dbReference type="Proteomes" id="UP000647416"/>
    </source>
</evidence>
<keyword evidence="2" id="KW-0732">Signal</keyword>
<gene>
    <name evidence="4" type="ORF">H8706_10100</name>
</gene>
<dbReference type="InterPro" id="IPR000215">
    <property type="entry name" value="Serpin_fam"/>
</dbReference>
<protein>
    <recommendedName>
        <fullName evidence="3">Serpin domain-containing protein</fullName>
    </recommendedName>
</protein>
<organism evidence="4 5">
    <name type="scientific">Qingrenia yutianensis</name>
    <dbReference type="NCBI Taxonomy" id="2763676"/>
    <lineage>
        <taxon>Bacteria</taxon>
        <taxon>Bacillati</taxon>
        <taxon>Bacillota</taxon>
        <taxon>Clostridia</taxon>
        <taxon>Eubacteriales</taxon>
        <taxon>Oscillospiraceae</taxon>
        <taxon>Qingrenia</taxon>
    </lineage>
</organism>
<evidence type="ECO:0000313" key="4">
    <source>
        <dbReference type="EMBL" id="MBC8597212.1"/>
    </source>
</evidence>
<reference evidence="4" key="1">
    <citation type="submission" date="2020-08" db="EMBL/GenBank/DDBJ databases">
        <title>Genome public.</title>
        <authorList>
            <person name="Liu C."/>
            <person name="Sun Q."/>
        </authorList>
    </citation>
    <scope>NUCLEOTIDE SEQUENCE</scope>
    <source>
        <strain evidence="4">NSJ-50</strain>
    </source>
</reference>
<dbReference type="AlphaFoldDB" id="A0A926FDH3"/>
<accession>A0A926FDH3</accession>
<comment type="caution">
    <text evidence="4">The sequence shown here is derived from an EMBL/GenBank/DDBJ whole genome shotgun (WGS) entry which is preliminary data.</text>
</comment>
<comment type="similarity">
    <text evidence="1">Belongs to the serpin family.</text>
</comment>
<dbReference type="PANTHER" id="PTHR11461:SF211">
    <property type="entry name" value="GH10112P-RELATED"/>
    <property type="match status" value="1"/>
</dbReference>
<dbReference type="InterPro" id="IPR036186">
    <property type="entry name" value="Serpin_sf"/>
</dbReference>
<dbReference type="Proteomes" id="UP000647416">
    <property type="component" value="Unassembled WGS sequence"/>
</dbReference>
<dbReference type="SMART" id="SM00093">
    <property type="entry name" value="SERPIN"/>
    <property type="match status" value="1"/>
</dbReference>
<dbReference type="Gene3D" id="2.30.39.10">
    <property type="entry name" value="Alpha-1-antitrypsin, domain 1"/>
    <property type="match status" value="1"/>
</dbReference>
<dbReference type="RefSeq" id="WP_262432524.1">
    <property type="nucleotide sequence ID" value="NZ_JACRTE010000017.1"/>
</dbReference>
<feature type="chain" id="PRO_5036896170" description="Serpin domain-containing protein" evidence="2">
    <location>
        <begin position="23"/>
        <end position="708"/>
    </location>
</feature>
<evidence type="ECO:0000256" key="1">
    <source>
        <dbReference type="RuleBase" id="RU000411"/>
    </source>
</evidence>
<dbReference type="InterPro" id="IPR042178">
    <property type="entry name" value="Serpin_sf_1"/>
</dbReference>
<dbReference type="GO" id="GO:0004867">
    <property type="term" value="F:serine-type endopeptidase inhibitor activity"/>
    <property type="evidence" value="ECO:0007669"/>
    <property type="project" value="InterPro"/>
</dbReference>
<evidence type="ECO:0000259" key="3">
    <source>
        <dbReference type="SMART" id="SM00093"/>
    </source>
</evidence>
<dbReference type="GO" id="GO:0005615">
    <property type="term" value="C:extracellular space"/>
    <property type="evidence" value="ECO:0007669"/>
    <property type="project" value="InterPro"/>
</dbReference>
<name>A0A926FDH3_9FIRM</name>
<dbReference type="SUPFAM" id="SSF56574">
    <property type="entry name" value="Serpins"/>
    <property type="match status" value="1"/>
</dbReference>
<keyword evidence="5" id="KW-1185">Reference proteome</keyword>
<proteinExistence type="inferred from homology"/>
<dbReference type="Gene3D" id="3.30.497.10">
    <property type="entry name" value="Antithrombin, subunit I, domain 2"/>
    <property type="match status" value="1"/>
</dbReference>
<feature type="domain" description="Serpin" evidence="3">
    <location>
        <begin position="337"/>
        <end position="707"/>
    </location>
</feature>
<dbReference type="InterPro" id="IPR042185">
    <property type="entry name" value="Serpin_sf_2"/>
</dbReference>
<dbReference type="InterPro" id="IPR023796">
    <property type="entry name" value="Serpin_dom"/>
</dbReference>
<feature type="signal peptide" evidence="2">
    <location>
        <begin position="1"/>
        <end position="22"/>
    </location>
</feature>
<dbReference type="Pfam" id="PF00079">
    <property type="entry name" value="Serpin"/>
    <property type="match status" value="1"/>
</dbReference>
<evidence type="ECO:0000256" key="2">
    <source>
        <dbReference type="SAM" id="SignalP"/>
    </source>
</evidence>
<dbReference type="PANTHER" id="PTHR11461">
    <property type="entry name" value="SERINE PROTEASE INHIBITOR, SERPIN"/>
    <property type="match status" value="1"/>
</dbReference>